<dbReference type="EMBL" id="JADCNM010000004">
    <property type="protein sequence ID" value="KAG0486796.1"/>
    <property type="molecule type" value="Genomic_DNA"/>
</dbReference>
<protein>
    <submittedName>
        <fullName evidence="2">Uncharacterized protein</fullName>
    </submittedName>
</protein>
<comment type="caution">
    <text evidence="2">The sequence shown here is derived from an EMBL/GenBank/DDBJ whole genome shotgun (WGS) entry which is preliminary data.</text>
</comment>
<dbReference type="AlphaFoldDB" id="A0A835RCT1"/>
<evidence type="ECO:0000313" key="2">
    <source>
        <dbReference type="EMBL" id="KAG0486796.1"/>
    </source>
</evidence>
<evidence type="ECO:0000313" key="3">
    <source>
        <dbReference type="Proteomes" id="UP000639772"/>
    </source>
</evidence>
<evidence type="ECO:0000256" key="1">
    <source>
        <dbReference type="SAM" id="MobiDB-lite"/>
    </source>
</evidence>
<gene>
    <name evidence="2" type="ORF">HPP92_008891</name>
</gene>
<feature type="region of interest" description="Disordered" evidence="1">
    <location>
        <begin position="1"/>
        <end position="28"/>
    </location>
</feature>
<name>A0A835RCT1_VANPL</name>
<organism evidence="2 3">
    <name type="scientific">Vanilla planifolia</name>
    <name type="common">Vanilla</name>
    <dbReference type="NCBI Taxonomy" id="51239"/>
    <lineage>
        <taxon>Eukaryota</taxon>
        <taxon>Viridiplantae</taxon>
        <taxon>Streptophyta</taxon>
        <taxon>Embryophyta</taxon>
        <taxon>Tracheophyta</taxon>
        <taxon>Spermatophyta</taxon>
        <taxon>Magnoliopsida</taxon>
        <taxon>Liliopsida</taxon>
        <taxon>Asparagales</taxon>
        <taxon>Orchidaceae</taxon>
        <taxon>Vanilloideae</taxon>
        <taxon>Vanilleae</taxon>
        <taxon>Vanilla</taxon>
    </lineage>
</organism>
<dbReference type="Proteomes" id="UP000639772">
    <property type="component" value="Unassembled WGS sequence"/>
</dbReference>
<sequence>MYEAQMPPMQKASTKTRGTPVWPSMAGTEKGSYRLNTAESVSPRRWIPEIDRKIFKN</sequence>
<accession>A0A835RCT1</accession>
<reference evidence="2 3" key="1">
    <citation type="journal article" date="2020" name="Nat. Food">
        <title>A phased Vanilla planifolia genome enables genetic improvement of flavour and production.</title>
        <authorList>
            <person name="Hasing T."/>
            <person name="Tang H."/>
            <person name="Brym M."/>
            <person name="Khazi F."/>
            <person name="Huang T."/>
            <person name="Chambers A.H."/>
        </authorList>
    </citation>
    <scope>NUCLEOTIDE SEQUENCE [LARGE SCALE GENOMIC DNA]</scope>
    <source>
        <tissue evidence="2">Leaf</tissue>
    </source>
</reference>
<proteinExistence type="predicted"/>